<name>A0A2W5TPL4_9BACT</name>
<evidence type="ECO:0000313" key="3">
    <source>
        <dbReference type="Proteomes" id="UP000249061"/>
    </source>
</evidence>
<dbReference type="Pfam" id="PF05762">
    <property type="entry name" value="VWA_CoxE"/>
    <property type="match status" value="1"/>
</dbReference>
<dbReference type="AlphaFoldDB" id="A0A2W5TPL4"/>
<proteinExistence type="predicted"/>
<organism evidence="2 3">
    <name type="scientific">Archangium gephyra</name>
    <dbReference type="NCBI Taxonomy" id="48"/>
    <lineage>
        <taxon>Bacteria</taxon>
        <taxon>Pseudomonadati</taxon>
        <taxon>Myxococcota</taxon>
        <taxon>Myxococcia</taxon>
        <taxon>Myxococcales</taxon>
        <taxon>Cystobacterineae</taxon>
        <taxon>Archangiaceae</taxon>
        <taxon>Archangium</taxon>
    </lineage>
</organism>
<protein>
    <submittedName>
        <fullName evidence="2">VWA containing CoxE family protein</fullName>
    </submittedName>
</protein>
<dbReference type="EMBL" id="QFQP01000002">
    <property type="protein sequence ID" value="PZR17609.1"/>
    <property type="molecule type" value="Genomic_DNA"/>
</dbReference>
<feature type="region of interest" description="Disordered" evidence="1">
    <location>
        <begin position="125"/>
        <end position="146"/>
    </location>
</feature>
<dbReference type="InterPro" id="IPR008912">
    <property type="entry name" value="Uncharacterised_CoxE"/>
</dbReference>
<evidence type="ECO:0000256" key="1">
    <source>
        <dbReference type="SAM" id="MobiDB-lite"/>
    </source>
</evidence>
<dbReference type="Proteomes" id="UP000249061">
    <property type="component" value="Unassembled WGS sequence"/>
</dbReference>
<gene>
    <name evidence="2" type="ORF">DI536_04655</name>
</gene>
<dbReference type="PANTHER" id="PTHR39338">
    <property type="entry name" value="BLL5662 PROTEIN-RELATED"/>
    <property type="match status" value="1"/>
</dbReference>
<comment type="caution">
    <text evidence="2">The sequence shown here is derived from an EMBL/GenBank/DDBJ whole genome shotgun (WGS) entry which is preliminary data.</text>
</comment>
<sequence length="392" mass="44575">MFIPFLYELRARKVPVGTQEAIALAGALAQGLHESSIDGFYQVARALLIHDEKHLDAFDEAFGKLFEGIEPKALEIQQQLLDWLREAQLKGPALSPEERALLEQFDRGELERMFEERLKEQKERHDRGNKWIGTAGTSPFGNSGRVARPGIRVGGSGGGKSAVSVAGQRNFREYRDDLVLDVRQLGLALRKLRAFTREGQADELDLDGTIDKTARNLGDLEVVVRPPRKSNTRVILLMDVGGSMDPYAHLVSRLFTASKKATHFKELRTYYFHNCVYGRVYKDARMSQPVKLSQLFAETDRRYKLIMVGDALMAPWELMSVSGWQEDEGVEGVQWMMRLREHYPSSTWLNPEPPGGWWQPTIDVLRRVFPMYPLTLEGLGEAVHFLTKVRFT</sequence>
<dbReference type="PANTHER" id="PTHR39338:SF7">
    <property type="entry name" value="BLL6692 PROTEIN"/>
    <property type="match status" value="1"/>
</dbReference>
<accession>A0A2W5TPL4</accession>
<reference evidence="2 3" key="1">
    <citation type="submission" date="2017-08" db="EMBL/GenBank/DDBJ databases">
        <title>Infants hospitalized years apart are colonized by the same room-sourced microbial strains.</title>
        <authorList>
            <person name="Brooks B."/>
            <person name="Olm M.R."/>
            <person name="Firek B.A."/>
            <person name="Baker R."/>
            <person name="Thomas B.C."/>
            <person name="Morowitz M.J."/>
            <person name="Banfield J.F."/>
        </authorList>
    </citation>
    <scope>NUCLEOTIDE SEQUENCE [LARGE SCALE GENOMIC DNA]</scope>
    <source>
        <strain evidence="2">S2_003_000_R2_14</strain>
    </source>
</reference>
<evidence type="ECO:0000313" key="2">
    <source>
        <dbReference type="EMBL" id="PZR17609.1"/>
    </source>
</evidence>